<evidence type="ECO:0000256" key="1">
    <source>
        <dbReference type="SAM" id="MobiDB-lite"/>
    </source>
</evidence>
<evidence type="ECO:0000313" key="2">
    <source>
        <dbReference type="EMBL" id="KAG7529881.1"/>
    </source>
</evidence>
<sequence>SSMLRDGGESDEAVKEQRSSELELAEEKKRWRADELEGDKCSTMKRPSDGGGRVMEGQGDGVEKEKAERSSGWEFVLSMVMNESDGSSLWGCGGRVMGLTSSGGEEMRRDFLSFGLLHGGHGRQRRVPECLLVSSLYSPFTRKTPGNPAILCKLERFPGRLCSFYWSSKMMIKIFLGF</sequence>
<keyword evidence="3" id="KW-1185">Reference proteome</keyword>
<proteinExistence type="predicted"/>
<reference evidence="2 3" key="1">
    <citation type="submission" date="2020-12" db="EMBL/GenBank/DDBJ databases">
        <title>Concerted genomic and epigenomic changes stabilize Arabidopsis allopolyploids.</title>
        <authorList>
            <person name="Chen Z."/>
        </authorList>
    </citation>
    <scope>NUCLEOTIDE SEQUENCE [LARGE SCALE GENOMIC DNA]</scope>
    <source>
        <strain evidence="2">As9502</strain>
        <tissue evidence="2">Leaf</tissue>
    </source>
</reference>
<accession>A0A8T1XAY1</accession>
<evidence type="ECO:0000313" key="3">
    <source>
        <dbReference type="Proteomes" id="UP000694251"/>
    </source>
</evidence>
<protein>
    <submittedName>
        <fullName evidence="2">Uncharacterized protein</fullName>
    </submittedName>
</protein>
<dbReference type="Proteomes" id="UP000694251">
    <property type="component" value="Unassembled WGS sequence"/>
</dbReference>
<comment type="caution">
    <text evidence="2">The sequence shown here is derived from an EMBL/GenBank/DDBJ whole genome shotgun (WGS) entry which is preliminary data.</text>
</comment>
<dbReference type="AlphaFoldDB" id="A0A8T1XAY1"/>
<gene>
    <name evidence="2" type="ORF">ISN44_Un116g000010</name>
</gene>
<feature type="region of interest" description="Disordered" evidence="1">
    <location>
        <begin position="1"/>
        <end position="65"/>
    </location>
</feature>
<feature type="compositionally biased region" description="Basic and acidic residues" evidence="1">
    <location>
        <begin position="1"/>
        <end position="48"/>
    </location>
</feature>
<feature type="non-terminal residue" evidence="2">
    <location>
        <position position="1"/>
    </location>
</feature>
<name>A0A8T1XAY1_ARASU</name>
<organism evidence="2 3">
    <name type="scientific">Arabidopsis suecica</name>
    <name type="common">Swedish thale-cress</name>
    <name type="synonym">Cardaminopsis suecica</name>
    <dbReference type="NCBI Taxonomy" id="45249"/>
    <lineage>
        <taxon>Eukaryota</taxon>
        <taxon>Viridiplantae</taxon>
        <taxon>Streptophyta</taxon>
        <taxon>Embryophyta</taxon>
        <taxon>Tracheophyta</taxon>
        <taxon>Spermatophyta</taxon>
        <taxon>Magnoliopsida</taxon>
        <taxon>eudicotyledons</taxon>
        <taxon>Gunneridae</taxon>
        <taxon>Pentapetalae</taxon>
        <taxon>rosids</taxon>
        <taxon>malvids</taxon>
        <taxon>Brassicales</taxon>
        <taxon>Brassicaceae</taxon>
        <taxon>Camelineae</taxon>
        <taxon>Arabidopsis</taxon>
    </lineage>
</organism>
<dbReference type="EMBL" id="JAEFBJ010000116">
    <property type="protein sequence ID" value="KAG7529881.1"/>
    <property type="molecule type" value="Genomic_DNA"/>
</dbReference>
<feature type="compositionally biased region" description="Gly residues" evidence="1">
    <location>
        <begin position="49"/>
        <end position="60"/>
    </location>
</feature>